<reference evidence="3" key="1">
    <citation type="submission" date="2013-08" db="EMBL/GenBank/DDBJ databases">
        <title>Genome sequencing of Arenimonas donghaensis.</title>
        <authorList>
            <person name="Chen F."/>
            <person name="Wang G."/>
        </authorList>
    </citation>
    <scope>NUCLEOTIDE SEQUENCE [LARGE SCALE GENOMIC DNA]</scope>
    <source>
        <strain evidence="3">HO3-R19</strain>
    </source>
</reference>
<dbReference type="AlphaFoldDB" id="A0A087ML85"/>
<reference evidence="2 3" key="2">
    <citation type="journal article" date="2015" name="Stand. Genomic Sci.">
        <title>High quality draft genomic sequence of Arenimonas donghaensis DSM 18148(T).</title>
        <authorList>
            <person name="Chen F."/>
            <person name="Wang H."/>
            <person name="Cao Y."/>
            <person name="Li X."/>
            <person name="Wang G."/>
        </authorList>
    </citation>
    <scope>NUCLEOTIDE SEQUENCE [LARGE SCALE GENOMIC DNA]</scope>
    <source>
        <strain evidence="2 3">HO3-R19</strain>
    </source>
</reference>
<dbReference type="InterPro" id="IPR011055">
    <property type="entry name" value="Dup_hybrid_motif"/>
</dbReference>
<dbReference type="CDD" id="cd12797">
    <property type="entry name" value="M23_peptidase"/>
    <property type="match status" value="1"/>
</dbReference>
<dbReference type="GO" id="GO:0004222">
    <property type="term" value="F:metalloendopeptidase activity"/>
    <property type="evidence" value="ECO:0007669"/>
    <property type="project" value="TreeGrafter"/>
</dbReference>
<dbReference type="SUPFAM" id="SSF51261">
    <property type="entry name" value="Duplicated hybrid motif"/>
    <property type="match status" value="1"/>
</dbReference>
<sequence length="295" mass="31133">MKPSRLPDLPAIDRALLWPLFALLALLAAGAAASPVQLPDAVAQGDLVIGRTVPGSEVAYGDTTLRVDPEGRFVFGVGRDEAGPVSLVVKLPDGRLETAQRAVTRREWKIERVDGVPQQTVTPDPAIAARIAREQAGVVAARERDDDRSDFASGFEWPLKGRVSGVYGSQRIYNGTPRSPHSGLDVAAPSGTPIRAPAAGVVTFADADLYLTGGTVLLDHGHGVSSNFLHLSRIDVAVGDRIEAGQVIGLVGATGRATGPHMHWGMNWFGVRVDPRAVLEKWPATAGTLGTSPPE</sequence>
<protein>
    <recommendedName>
        <fullName evidence="1">M23ase beta-sheet core domain-containing protein</fullName>
    </recommendedName>
</protein>
<dbReference type="FunFam" id="2.70.70.10:FF:000019">
    <property type="entry name" value="M23 family peptidase"/>
    <property type="match status" value="1"/>
</dbReference>
<organism evidence="2 3">
    <name type="scientific">Arenimonas donghaensis DSM 18148 = HO3-R19</name>
    <dbReference type="NCBI Taxonomy" id="1121014"/>
    <lineage>
        <taxon>Bacteria</taxon>
        <taxon>Pseudomonadati</taxon>
        <taxon>Pseudomonadota</taxon>
        <taxon>Gammaproteobacteria</taxon>
        <taxon>Lysobacterales</taxon>
        <taxon>Lysobacteraceae</taxon>
        <taxon>Arenimonas</taxon>
    </lineage>
</organism>
<evidence type="ECO:0000259" key="1">
    <source>
        <dbReference type="Pfam" id="PF01551"/>
    </source>
</evidence>
<evidence type="ECO:0000313" key="2">
    <source>
        <dbReference type="EMBL" id="KFL37638.1"/>
    </source>
</evidence>
<dbReference type="EMBL" id="AVCJ01000001">
    <property type="protein sequence ID" value="KFL37638.1"/>
    <property type="molecule type" value="Genomic_DNA"/>
</dbReference>
<dbReference type="RefSeq" id="WP_051924188.1">
    <property type="nucleotide sequence ID" value="NZ_AVCJ01000001.1"/>
</dbReference>
<dbReference type="Pfam" id="PF01551">
    <property type="entry name" value="Peptidase_M23"/>
    <property type="match status" value="1"/>
</dbReference>
<name>A0A087ML85_9GAMM</name>
<comment type="caution">
    <text evidence="2">The sequence shown here is derived from an EMBL/GenBank/DDBJ whole genome shotgun (WGS) entry which is preliminary data.</text>
</comment>
<feature type="domain" description="M23ase beta-sheet core" evidence="1">
    <location>
        <begin position="180"/>
        <end position="275"/>
    </location>
</feature>
<dbReference type="Proteomes" id="UP000029085">
    <property type="component" value="Unassembled WGS sequence"/>
</dbReference>
<evidence type="ECO:0000313" key="3">
    <source>
        <dbReference type="Proteomes" id="UP000029085"/>
    </source>
</evidence>
<dbReference type="PATRIC" id="fig|1121014.3.peg.54"/>
<accession>A0A087ML85</accession>
<dbReference type="OrthoDB" id="9815245at2"/>
<proteinExistence type="predicted"/>
<dbReference type="PANTHER" id="PTHR21666:SF285">
    <property type="entry name" value="M23 FAMILY METALLOPEPTIDASE"/>
    <property type="match status" value="1"/>
</dbReference>
<dbReference type="InterPro" id="IPR016047">
    <property type="entry name" value="M23ase_b-sheet_dom"/>
</dbReference>
<dbReference type="InterPro" id="IPR050570">
    <property type="entry name" value="Cell_wall_metabolism_enzyme"/>
</dbReference>
<dbReference type="PANTHER" id="PTHR21666">
    <property type="entry name" value="PEPTIDASE-RELATED"/>
    <property type="match status" value="1"/>
</dbReference>
<keyword evidence="3" id="KW-1185">Reference proteome</keyword>
<dbReference type="Gene3D" id="2.70.70.10">
    <property type="entry name" value="Glucose Permease (Domain IIA)"/>
    <property type="match status" value="1"/>
</dbReference>
<gene>
    <name evidence="2" type="ORF">N788_00280</name>
</gene>
<dbReference type="STRING" id="1121014.N788_00280"/>